<evidence type="ECO:0000256" key="6">
    <source>
        <dbReference type="SAM" id="MobiDB-lite"/>
    </source>
</evidence>
<feature type="domain" description="Zn(2)-C6 fungal-type" evidence="7">
    <location>
        <begin position="7"/>
        <end position="40"/>
    </location>
</feature>
<dbReference type="GO" id="GO:0000976">
    <property type="term" value="F:transcription cis-regulatory region binding"/>
    <property type="evidence" value="ECO:0007669"/>
    <property type="project" value="TreeGrafter"/>
</dbReference>
<keyword evidence="4" id="KW-0804">Transcription</keyword>
<feature type="compositionally biased region" description="Polar residues" evidence="6">
    <location>
        <begin position="83"/>
        <end position="96"/>
    </location>
</feature>
<dbReference type="InterPro" id="IPR051089">
    <property type="entry name" value="prtT"/>
</dbReference>
<dbReference type="Proteomes" id="UP001149165">
    <property type="component" value="Unassembled WGS sequence"/>
</dbReference>
<dbReference type="Gene3D" id="4.10.240.10">
    <property type="entry name" value="Zn(2)-C6 fungal-type DNA-binding domain"/>
    <property type="match status" value="1"/>
</dbReference>
<comment type="subcellular location">
    <subcellularLocation>
        <location evidence="1">Nucleus</location>
    </subcellularLocation>
</comment>
<evidence type="ECO:0000256" key="4">
    <source>
        <dbReference type="ARBA" id="ARBA00023163"/>
    </source>
</evidence>
<dbReference type="CDD" id="cd12148">
    <property type="entry name" value="fungal_TF_MHR"/>
    <property type="match status" value="1"/>
</dbReference>
<dbReference type="EMBL" id="JAPQKH010000005">
    <property type="protein sequence ID" value="KAJ5096850.1"/>
    <property type="molecule type" value="Genomic_DNA"/>
</dbReference>
<dbReference type="InterPro" id="IPR001138">
    <property type="entry name" value="Zn2Cys6_DnaBD"/>
</dbReference>
<dbReference type="GO" id="GO:0005634">
    <property type="term" value="C:nucleus"/>
    <property type="evidence" value="ECO:0007669"/>
    <property type="project" value="UniProtKB-SubCell"/>
</dbReference>
<keyword evidence="3" id="KW-0238">DNA-binding</keyword>
<organism evidence="8 9">
    <name type="scientific">Penicillium angulare</name>
    <dbReference type="NCBI Taxonomy" id="116970"/>
    <lineage>
        <taxon>Eukaryota</taxon>
        <taxon>Fungi</taxon>
        <taxon>Dikarya</taxon>
        <taxon>Ascomycota</taxon>
        <taxon>Pezizomycotina</taxon>
        <taxon>Eurotiomycetes</taxon>
        <taxon>Eurotiomycetidae</taxon>
        <taxon>Eurotiales</taxon>
        <taxon>Aspergillaceae</taxon>
        <taxon>Penicillium</taxon>
    </lineage>
</organism>
<dbReference type="AlphaFoldDB" id="A0A9W9FB58"/>
<evidence type="ECO:0000313" key="8">
    <source>
        <dbReference type="EMBL" id="KAJ5096850.1"/>
    </source>
</evidence>
<dbReference type="PANTHER" id="PTHR31845">
    <property type="entry name" value="FINGER DOMAIN PROTEIN, PUTATIVE-RELATED"/>
    <property type="match status" value="1"/>
</dbReference>
<keyword evidence="2" id="KW-0805">Transcription regulation</keyword>
<accession>A0A9W9FB58</accession>
<proteinExistence type="predicted"/>
<evidence type="ECO:0000313" key="9">
    <source>
        <dbReference type="Proteomes" id="UP001149165"/>
    </source>
</evidence>
<dbReference type="OrthoDB" id="5226580at2759"/>
<dbReference type="GO" id="GO:0008270">
    <property type="term" value="F:zinc ion binding"/>
    <property type="evidence" value="ECO:0007669"/>
    <property type="project" value="InterPro"/>
</dbReference>
<dbReference type="PROSITE" id="PS50048">
    <property type="entry name" value="ZN2_CY6_FUNGAL_2"/>
    <property type="match status" value="1"/>
</dbReference>
<feature type="region of interest" description="Disordered" evidence="6">
    <location>
        <begin position="74"/>
        <end position="96"/>
    </location>
</feature>
<dbReference type="SUPFAM" id="SSF57701">
    <property type="entry name" value="Zn2/Cys6 DNA-binding domain"/>
    <property type="match status" value="1"/>
</dbReference>
<keyword evidence="9" id="KW-1185">Reference proteome</keyword>
<evidence type="ECO:0000256" key="1">
    <source>
        <dbReference type="ARBA" id="ARBA00004123"/>
    </source>
</evidence>
<sequence length="398" mass="45974">MSTLSKTCQNCASSKVKCVRNTEDQHECNRCLRLGKECAYRRSGRRFYGFQKDRQIEALESRVKELMSDRAIASVEPSPPASRLTSSTRSVSFNESDNNENNVGIDDVITRGILNLETARHYLELFTTILSPNFPFVVIPPSISINQLRQEKPFLLLAVLASASYDDFPLQRLLGKEVKKAVASRMILGGEISFDMLQGLLVFLAWSHYHSKPHRYTQFLQLAISLIIELRLDRPPQTEEWKTPLLFETQQNLNKKTYTRPSWGNEEKRAVIGCYYLSCSWVVPKVLICDCLCIKYLLLVLHRAAVFLHKHSNFPYIPYFDECCQSLDQAEEYPTDKYIVYLFQLQHIAEKINRLSADHRNDLKKPMSGTELYVMSIKSDLEAFENRLPFEISTSREY</sequence>
<dbReference type="PANTHER" id="PTHR31845:SF37">
    <property type="entry name" value="TRANSCRIPTION FACTOR DOMAIN-CONTAINING PROTEIN"/>
    <property type="match status" value="1"/>
</dbReference>
<gene>
    <name evidence="8" type="ORF">N7456_007571</name>
</gene>
<evidence type="ECO:0000256" key="3">
    <source>
        <dbReference type="ARBA" id="ARBA00023125"/>
    </source>
</evidence>
<comment type="caution">
    <text evidence="8">The sequence shown here is derived from an EMBL/GenBank/DDBJ whole genome shotgun (WGS) entry which is preliminary data.</text>
</comment>
<evidence type="ECO:0000259" key="7">
    <source>
        <dbReference type="PROSITE" id="PS50048"/>
    </source>
</evidence>
<evidence type="ECO:0000256" key="2">
    <source>
        <dbReference type="ARBA" id="ARBA00023015"/>
    </source>
</evidence>
<reference evidence="8" key="1">
    <citation type="submission" date="2022-11" db="EMBL/GenBank/DDBJ databases">
        <authorList>
            <person name="Petersen C."/>
        </authorList>
    </citation>
    <scope>NUCLEOTIDE SEQUENCE</scope>
    <source>
        <strain evidence="8">IBT 30069</strain>
    </source>
</reference>
<dbReference type="InterPro" id="IPR036864">
    <property type="entry name" value="Zn2-C6_fun-type_DNA-bd_sf"/>
</dbReference>
<dbReference type="GO" id="GO:0000981">
    <property type="term" value="F:DNA-binding transcription factor activity, RNA polymerase II-specific"/>
    <property type="evidence" value="ECO:0007669"/>
    <property type="project" value="InterPro"/>
</dbReference>
<dbReference type="CDD" id="cd00067">
    <property type="entry name" value="GAL4"/>
    <property type="match status" value="1"/>
</dbReference>
<protein>
    <recommendedName>
        <fullName evidence="7">Zn(2)-C6 fungal-type domain-containing protein</fullName>
    </recommendedName>
</protein>
<reference evidence="8" key="2">
    <citation type="journal article" date="2023" name="IMA Fungus">
        <title>Comparative genomic study of the Penicillium genus elucidates a diverse pangenome and 15 lateral gene transfer events.</title>
        <authorList>
            <person name="Petersen C."/>
            <person name="Sorensen T."/>
            <person name="Nielsen M.R."/>
            <person name="Sondergaard T.E."/>
            <person name="Sorensen J.L."/>
            <person name="Fitzpatrick D.A."/>
            <person name="Frisvad J.C."/>
            <person name="Nielsen K.L."/>
        </authorList>
    </citation>
    <scope>NUCLEOTIDE SEQUENCE</scope>
    <source>
        <strain evidence="8">IBT 30069</strain>
    </source>
</reference>
<dbReference type="PROSITE" id="PS00463">
    <property type="entry name" value="ZN2_CY6_FUNGAL_1"/>
    <property type="match status" value="1"/>
</dbReference>
<evidence type="ECO:0000256" key="5">
    <source>
        <dbReference type="ARBA" id="ARBA00023242"/>
    </source>
</evidence>
<name>A0A9W9FB58_9EURO</name>
<keyword evidence="5" id="KW-0539">Nucleus</keyword>